<dbReference type="EnsemblMetazoa" id="MDOA007159-RA">
    <property type="protein sequence ID" value="MDOA007159-PA"/>
    <property type="gene ID" value="MDOA007159"/>
</dbReference>
<dbReference type="PANTHER" id="PTHR11733">
    <property type="entry name" value="ZINC METALLOPROTEASE FAMILY M13 NEPRILYSIN-RELATED"/>
    <property type="match status" value="1"/>
</dbReference>
<dbReference type="GO" id="GO:0004222">
    <property type="term" value="F:metalloendopeptidase activity"/>
    <property type="evidence" value="ECO:0007669"/>
    <property type="project" value="InterPro"/>
</dbReference>
<dbReference type="eggNOG" id="KOG3624">
    <property type="taxonomic scope" value="Eukaryota"/>
</dbReference>
<sequence length="632" mass="74651">MKFVQIFFAIFAIAGGNWLCHAEDSLRERVNHEYEKQLAEALDTERDPCLEFHSYSCAGWWPKQPQDQFDYMSVRDKIKYVANREFQDYFSNEKLLKSKPRFVRQANNFYKSCQANPELNVMHYIKWLKKYEHIKWALLAPQKPVFIADYNYEEEGGDGGDNADDDDDDYDTEEYDWLHVLAVARKYGMNDIFIEESLVSTGPNKEFLMMHLSRNTQKYGFQRLMNGNVNQINKTIEIPPGKKDMIDYYNEVMDFETRLKDIEIKEANHTEEVLQLKDLPFEWLRRYVKLILDNEKLNEEMLVTLSHRSYFEAVDKLIKEYRPARLSRLVEMRFLVYLSQQRNMPCIELTRSLLPMAMSWIFEDLHPLSHDEHNEIQQIFNQTLKYLNQTLFEVEPKHTVPAETLRKLGGLKLKIGNLPRQDTVKILEAYYSNINLNPYHYFSNHLQLLNLYTEFNQKTTLASEWNKNPEIFFDISESMPKFDELYTRYLPSINVLLLPSYYLIPPIYHPYYENIYKYSSLGTILASGILSSLEIPDINEKDKNMLAHVGSLKAAYHALFSPDHGSPISEDRTIIETQLQNLTQQQLFFVNSLYRDCSWSSGSFYGNGWPKYMPEFVTAFNCTFYGFMQVFQ</sequence>
<dbReference type="VEuPathDB" id="VectorBase:MDOMA2_019473"/>
<feature type="signal peptide" evidence="1">
    <location>
        <begin position="1"/>
        <end position="22"/>
    </location>
</feature>
<dbReference type="VEuPathDB" id="VectorBase:MDOA007159"/>
<dbReference type="Gene3D" id="1.10.1380.10">
    <property type="entry name" value="Neutral endopeptidase , domain2"/>
    <property type="match status" value="2"/>
</dbReference>
<gene>
    <name evidence="2" type="primary">101889416</name>
</gene>
<dbReference type="GO" id="GO:0016485">
    <property type="term" value="P:protein processing"/>
    <property type="evidence" value="ECO:0007669"/>
    <property type="project" value="TreeGrafter"/>
</dbReference>
<dbReference type="SUPFAM" id="SSF55486">
    <property type="entry name" value="Metalloproteases ('zincins'), catalytic domain"/>
    <property type="match status" value="1"/>
</dbReference>
<evidence type="ECO:0000313" key="2">
    <source>
        <dbReference type="EnsemblMetazoa" id="MDOA007159-PA"/>
    </source>
</evidence>
<keyword evidence="1" id="KW-0732">Signal</keyword>
<dbReference type="InterPro" id="IPR000718">
    <property type="entry name" value="Peptidase_M13"/>
</dbReference>
<reference evidence="2" key="1">
    <citation type="submission" date="2020-05" db="UniProtKB">
        <authorList>
            <consortium name="EnsemblMetazoa"/>
        </authorList>
    </citation>
    <scope>IDENTIFICATION</scope>
    <source>
        <strain evidence="2">Aabys</strain>
    </source>
</reference>
<protein>
    <submittedName>
        <fullName evidence="2">Uncharacterized protein</fullName>
    </submittedName>
</protein>
<proteinExistence type="predicted"/>
<dbReference type="GO" id="GO:0005886">
    <property type="term" value="C:plasma membrane"/>
    <property type="evidence" value="ECO:0007669"/>
    <property type="project" value="TreeGrafter"/>
</dbReference>
<dbReference type="Gene3D" id="3.40.390.10">
    <property type="entry name" value="Collagenase (Catalytic Domain)"/>
    <property type="match status" value="2"/>
</dbReference>
<evidence type="ECO:0000256" key="1">
    <source>
        <dbReference type="SAM" id="SignalP"/>
    </source>
</evidence>
<accession>A0A1I8MPN8</accession>
<dbReference type="PANTHER" id="PTHR11733:SF240">
    <property type="entry name" value="GH14155P-RELATED"/>
    <property type="match status" value="1"/>
</dbReference>
<name>A0A1I8MPN8_MUSDO</name>
<dbReference type="InterPro" id="IPR042089">
    <property type="entry name" value="Peptidase_M13_dom_2"/>
</dbReference>
<dbReference type="OrthoDB" id="7867452at2759"/>
<dbReference type="InterPro" id="IPR024079">
    <property type="entry name" value="MetalloPept_cat_dom_sf"/>
</dbReference>
<dbReference type="AlphaFoldDB" id="A0A1I8MPN8"/>
<feature type="chain" id="PRO_5044560701" evidence="1">
    <location>
        <begin position="23"/>
        <end position="632"/>
    </location>
</feature>
<dbReference type="PROSITE" id="PS51885">
    <property type="entry name" value="NEPRILYSIN"/>
    <property type="match status" value="1"/>
</dbReference>
<organism evidence="2">
    <name type="scientific">Musca domestica</name>
    <name type="common">House fly</name>
    <dbReference type="NCBI Taxonomy" id="7370"/>
    <lineage>
        <taxon>Eukaryota</taxon>
        <taxon>Metazoa</taxon>
        <taxon>Ecdysozoa</taxon>
        <taxon>Arthropoda</taxon>
        <taxon>Hexapoda</taxon>
        <taxon>Insecta</taxon>
        <taxon>Pterygota</taxon>
        <taxon>Neoptera</taxon>
        <taxon>Endopterygota</taxon>
        <taxon>Diptera</taxon>
        <taxon>Brachycera</taxon>
        <taxon>Muscomorpha</taxon>
        <taxon>Muscoidea</taxon>
        <taxon>Muscidae</taxon>
        <taxon>Musca</taxon>
    </lineage>
</organism>